<keyword evidence="3" id="KW-1185">Reference proteome</keyword>
<evidence type="ECO:0000313" key="2">
    <source>
        <dbReference type="EMBL" id="OAF14117.1"/>
    </source>
</evidence>
<gene>
    <name evidence="2" type="ORF">AXW67_00540</name>
</gene>
<evidence type="ECO:0000313" key="3">
    <source>
        <dbReference type="Proteomes" id="UP000077173"/>
    </source>
</evidence>
<proteinExistence type="predicted"/>
<dbReference type="AlphaFoldDB" id="A0A176Z3U8"/>
<evidence type="ECO:0000256" key="1">
    <source>
        <dbReference type="SAM" id="MobiDB-lite"/>
    </source>
</evidence>
<reference evidence="2 3" key="1">
    <citation type="submission" date="2016-02" db="EMBL/GenBank/DDBJ databases">
        <title>Draft genome sequence of the strain BR 10247T Bradyrhizobium neotropicale isolated from nodules of Centrolobium paraense.</title>
        <authorList>
            <person name="Simoes-Araujo J.L."/>
            <person name="Barauna A.C."/>
            <person name="Silva K."/>
            <person name="Zilli J.E."/>
        </authorList>
    </citation>
    <scope>NUCLEOTIDE SEQUENCE [LARGE SCALE GENOMIC DNA]</scope>
    <source>
        <strain evidence="2 3">BR 10247</strain>
    </source>
</reference>
<feature type="compositionally biased region" description="Basic and acidic residues" evidence="1">
    <location>
        <begin position="1"/>
        <end position="13"/>
    </location>
</feature>
<sequence>MGAARVHDTERRTMSQQNEYPDVLPSFEKHNTTAEKSRVYILQCLAKFRASGNALPRNLRIGGQDFDTHSFLASFSYDKREAPPGIAAYATVMQPSMCEVALSLM</sequence>
<name>A0A176Z3U8_9BRAD</name>
<organism evidence="2 3">
    <name type="scientific">Bradyrhizobium neotropicale</name>
    <dbReference type="NCBI Taxonomy" id="1497615"/>
    <lineage>
        <taxon>Bacteria</taxon>
        <taxon>Pseudomonadati</taxon>
        <taxon>Pseudomonadota</taxon>
        <taxon>Alphaproteobacteria</taxon>
        <taxon>Hyphomicrobiales</taxon>
        <taxon>Nitrobacteraceae</taxon>
        <taxon>Bradyrhizobium</taxon>
    </lineage>
</organism>
<feature type="region of interest" description="Disordered" evidence="1">
    <location>
        <begin position="1"/>
        <end position="22"/>
    </location>
</feature>
<dbReference type="Proteomes" id="UP000077173">
    <property type="component" value="Unassembled WGS sequence"/>
</dbReference>
<protein>
    <submittedName>
        <fullName evidence="2">Uncharacterized protein</fullName>
    </submittedName>
</protein>
<accession>A0A176Z3U8</accession>
<comment type="caution">
    <text evidence="2">The sequence shown here is derived from an EMBL/GenBank/DDBJ whole genome shotgun (WGS) entry which is preliminary data.</text>
</comment>
<dbReference type="EMBL" id="LSEF01000071">
    <property type="protein sequence ID" value="OAF14117.1"/>
    <property type="molecule type" value="Genomic_DNA"/>
</dbReference>